<comment type="caution">
    <text evidence="3">The sequence shown here is derived from an EMBL/GenBank/DDBJ whole genome shotgun (WGS) entry which is preliminary data.</text>
</comment>
<dbReference type="AlphaFoldDB" id="A0A4Z1CZD9"/>
<reference evidence="3 4" key="1">
    <citation type="submission" date="2019-04" db="EMBL/GenBank/DDBJ databases">
        <title>Streptomyces sp. nov. Bv016 isolated from bark of Buahinia variegata.</title>
        <authorList>
            <person name="Kanchanasin P."/>
            <person name="Tanasupawat S."/>
            <person name="Yuki M."/>
            <person name="Kudo T."/>
        </authorList>
    </citation>
    <scope>NUCLEOTIDE SEQUENCE [LARGE SCALE GENOMIC DNA]</scope>
    <source>
        <strain evidence="3 4">Bv016</strain>
    </source>
</reference>
<dbReference type="Gene3D" id="3.30.370.10">
    <property type="entry name" value="Barstar-like"/>
    <property type="match status" value="1"/>
</dbReference>
<dbReference type="RefSeq" id="WP_135787306.1">
    <property type="nucleotide sequence ID" value="NZ_SRRT01000006.1"/>
</dbReference>
<name>A0A4Z1CZD9_9ACTN</name>
<dbReference type="Pfam" id="PF01337">
    <property type="entry name" value="Barstar"/>
    <property type="match status" value="1"/>
</dbReference>
<evidence type="ECO:0000313" key="3">
    <source>
        <dbReference type="EMBL" id="TGN74735.1"/>
    </source>
</evidence>
<dbReference type="SUPFAM" id="SSF52038">
    <property type="entry name" value="Barstar-related"/>
    <property type="match status" value="1"/>
</dbReference>
<gene>
    <name evidence="3" type="ORF">E5083_21385</name>
</gene>
<proteinExistence type="inferred from homology"/>
<dbReference type="Proteomes" id="UP000298159">
    <property type="component" value="Unassembled WGS sequence"/>
</dbReference>
<protein>
    <submittedName>
        <fullName evidence="3">Ribonuclease inhibitor</fullName>
    </submittedName>
</protein>
<keyword evidence="4" id="KW-1185">Reference proteome</keyword>
<organism evidence="3 4">
    <name type="scientific">Streptomyces bauhiniae</name>
    <dbReference type="NCBI Taxonomy" id="2340725"/>
    <lineage>
        <taxon>Bacteria</taxon>
        <taxon>Bacillati</taxon>
        <taxon>Actinomycetota</taxon>
        <taxon>Actinomycetes</taxon>
        <taxon>Kitasatosporales</taxon>
        <taxon>Streptomycetaceae</taxon>
        <taxon>Streptomyces</taxon>
    </lineage>
</organism>
<comment type="similarity">
    <text evidence="1">Belongs to the barstar family.</text>
</comment>
<feature type="domain" description="Barstar (barnase inhibitor)" evidence="2">
    <location>
        <begin position="2"/>
        <end position="80"/>
    </location>
</feature>
<dbReference type="EMBL" id="SRRT01000006">
    <property type="protein sequence ID" value="TGN74735.1"/>
    <property type="molecule type" value="Genomic_DNA"/>
</dbReference>
<evidence type="ECO:0000259" key="2">
    <source>
        <dbReference type="Pfam" id="PF01337"/>
    </source>
</evidence>
<sequence>MITIDVSGLPDERALHLLLQRELGFPDFYGKNWTAFWDAITALVWLPDHLRFLSWDQLTKNVPHGATMLRRALDNYRATYRPELVVEFE</sequence>
<dbReference type="GeneID" id="95450144"/>
<evidence type="ECO:0000256" key="1">
    <source>
        <dbReference type="ARBA" id="ARBA00006845"/>
    </source>
</evidence>
<evidence type="ECO:0000313" key="4">
    <source>
        <dbReference type="Proteomes" id="UP000298159"/>
    </source>
</evidence>
<dbReference type="InterPro" id="IPR000468">
    <property type="entry name" value="Barstar"/>
</dbReference>
<accession>A0A4Z1CZD9</accession>
<dbReference type="InterPro" id="IPR035905">
    <property type="entry name" value="Barstar-like_sf"/>
</dbReference>